<dbReference type="EMBL" id="CP073720">
    <property type="protein sequence ID" value="UWP83995.1"/>
    <property type="molecule type" value="Genomic_DNA"/>
</dbReference>
<dbReference type="Pfam" id="PF08421">
    <property type="entry name" value="Methyltransf_13"/>
    <property type="match status" value="1"/>
</dbReference>
<evidence type="ECO:0000259" key="1">
    <source>
        <dbReference type="Pfam" id="PF08421"/>
    </source>
</evidence>
<dbReference type="InterPro" id="IPR013630">
    <property type="entry name" value="Methyltransf_Zn-bd_dom_put"/>
</dbReference>
<dbReference type="Proteomes" id="UP001059617">
    <property type="component" value="Chromosome"/>
</dbReference>
<dbReference type="PANTHER" id="PTHR43861:SF5">
    <property type="entry name" value="BLL5978 PROTEIN"/>
    <property type="match status" value="1"/>
</dbReference>
<evidence type="ECO:0000313" key="4">
    <source>
        <dbReference type="Proteomes" id="UP001059617"/>
    </source>
</evidence>
<keyword evidence="3" id="KW-0489">Methyltransferase</keyword>
<reference evidence="3" key="1">
    <citation type="submission" date="2021-04" db="EMBL/GenBank/DDBJ databases">
        <authorList>
            <person name="Hartkoorn R.C."/>
            <person name="Beaudoing E."/>
            <person name="Hot D."/>
        </authorList>
    </citation>
    <scope>NUCLEOTIDE SEQUENCE</scope>
    <source>
        <strain evidence="3">NRRL B-16292</strain>
    </source>
</reference>
<protein>
    <submittedName>
        <fullName evidence="3">Class I SAM-dependent methyltransferase</fullName>
    </submittedName>
</protein>
<dbReference type="RefSeq" id="WP_259861812.1">
    <property type="nucleotide sequence ID" value="NZ_BAAAST010000021.1"/>
</dbReference>
<dbReference type="Gene3D" id="6.20.50.110">
    <property type="entry name" value="Methyltransferase, zinc-binding domain"/>
    <property type="match status" value="1"/>
</dbReference>
<dbReference type="InterPro" id="IPR013691">
    <property type="entry name" value="MeTrfase_14"/>
</dbReference>
<accession>A0ABY5W241</accession>
<dbReference type="SUPFAM" id="SSF53335">
    <property type="entry name" value="S-adenosyl-L-methionine-dependent methyltransferases"/>
    <property type="match status" value="1"/>
</dbReference>
<dbReference type="Pfam" id="PF08484">
    <property type="entry name" value="Methyltransf_14"/>
    <property type="match status" value="1"/>
</dbReference>
<name>A0ABY5W241_9ACTN</name>
<dbReference type="InterPro" id="IPR038576">
    <property type="entry name" value="Methyltransf_Zn-bd_dom_put_sf"/>
</dbReference>
<dbReference type="InterPro" id="IPR029063">
    <property type="entry name" value="SAM-dependent_MTases_sf"/>
</dbReference>
<dbReference type="Gene3D" id="3.40.50.150">
    <property type="entry name" value="Vaccinia Virus protein VP39"/>
    <property type="match status" value="1"/>
</dbReference>
<dbReference type="Gene3D" id="6.10.250.3100">
    <property type="match status" value="1"/>
</dbReference>
<dbReference type="GO" id="GO:0032259">
    <property type="term" value="P:methylation"/>
    <property type="evidence" value="ECO:0007669"/>
    <property type="project" value="UniProtKB-KW"/>
</dbReference>
<dbReference type="PANTHER" id="PTHR43861">
    <property type="entry name" value="TRANS-ACONITATE 2-METHYLTRANSFERASE-RELATED"/>
    <property type="match status" value="1"/>
</dbReference>
<feature type="domain" description="Methyltransferase putative zinc binding" evidence="1">
    <location>
        <begin position="6"/>
        <end position="67"/>
    </location>
</feature>
<keyword evidence="3" id="KW-0808">Transferase</keyword>
<sequence>MPVVSCRLCGTELTETFVDLGMSPLCESYVPAEKVDAPETFYPLHVRICAECLLVQLPAYVAGEEIFSDYLYFSSYSTSWVEHARRYAVAMIEKLNLTADSLVAEVASNDGYLLQHFVAAGIPVIGVEPAGNVAAVAREKGVRTEVCFLGPETGASVAAQYGRADLVAANNVYAHIPDIIGFSQGLANLVKPDGLVTLEFPHLLRLIERRQFDTIYHEHYQYLSLLTASRALAKGGLTVVDVEELSTHGGSLRVHAMHTDHAGEPSLAVKNLLEAEAAAGLHTLEGHKGFADEVFTIKRDLLDFLMTARREGKRVVGYGAPGKGNTLLNHCGIREDLLEYTVDRSPHKQGMFLPGTHIPIHEPERIAADRPDYVLVLPWNLRTEISAQLSYVRDWGGRLVYPIPTLEVEG</sequence>
<organism evidence="3 4">
    <name type="scientific">Dactylosporangium fulvum</name>
    <dbReference type="NCBI Taxonomy" id="53359"/>
    <lineage>
        <taxon>Bacteria</taxon>
        <taxon>Bacillati</taxon>
        <taxon>Actinomycetota</taxon>
        <taxon>Actinomycetes</taxon>
        <taxon>Micromonosporales</taxon>
        <taxon>Micromonosporaceae</taxon>
        <taxon>Dactylosporangium</taxon>
    </lineage>
</organism>
<dbReference type="Gene3D" id="3.40.50.720">
    <property type="entry name" value="NAD(P)-binding Rossmann-like Domain"/>
    <property type="match status" value="1"/>
</dbReference>
<dbReference type="GO" id="GO:0008168">
    <property type="term" value="F:methyltransferase activity"/>
    <property type="evidence" value="ECO:0007669"/>
    <property type="project" value="UniProtKB-KW"/>
</dbReference>
<proteinExistence type="predicted"/>
<gene>
    <name evidence="3" type="ORF">Dfulv_07000</name>
</gene>
<evidence type="ECO:0000313" key="3">
    <source>
        <dbReference type="EMBL" id="UWP83995.1"/>
    </source>
</evidence>
<evidence type="ECO:0000259" key="2">
    <source>
        <dbReference type="Pfam" id="PF08484"/>
    </source>
</evidence>
<reference evidence="3" key="2">
    <citation type="submission" date="2022-09" db="EMBL/GenBank/DDBJ databases">
        <title>Biosynthetic gene clusters of Dactylosporangioum fulvum.</title>
        <authorList>
            <person name="Caradec T."/>
        </authorList>
    </citation>
    <scope>NUCLEOTIDE SEQUENCE</scope>
    <source>
        <strain evidence="3">NRRL B-16292</strain>
    </source>
</reference>
<feature type="domain" description="C-methyltransferase" evidence="2">
    <location>
        <begin position="247"/>
        <end position="404"/>
    </location>
</feature>
<dbReference type="Pfam" id="PF13489">
    <property type="entry name" value="Methyltransf_23"/>
    <property type="match status" value="1"/>
</dbReference>
<keyword evidence="4" id="KW-1185">Reference proteome</keyword>